<accession>A0A9N9DCI9</accession>
<organism evidence="1 2">
    <name type="scientific">Diversispora eburnea</name>
    <dbReference type="NCBI Taxonomy" id="1213867"/>
    <lineage>
        <taxon>Eukaryota</taxon>
        <taxon>Fungi</taxon>
        <taxon>Fungi incertae sedis</taxon>
        <taxon>Mucoromycota</taxon>
        <taxon>Glomeromycotina</taxon>
        <taxon>Glomeromycetes</taxon>
        <taxon>Diversisporales</taxon>
        <taxon>Diversisporaceae</taxon>
        <taxon>Diversispora</taxon>
    </lineage>
</organism>
<name>A0A9N9DCI9_9GLOM</name>
<evidence type="ECO:0000313" key="1">
    <source>
        <dbReference type="EMBL" id="CAG8634889.1"/>
    </source>
</evidence>
<proteinExistence type="predicted"/>
<keyword evidence="2" id="KW-1185">Reference proteome</keyword>
<dbReference type="Proteomes" id="UP000789706">
    <property type="component" value="Unassembled WGS sequence"/>
</dbReference>
<comment type="caution">
    <text evidence="1">The sequence shown here is derived from an EMBL/GenBank/DDBJ whole genome shotgun (WGS) entry which is preliminary data.</text>
</comment>
<protein>
    <submittedName>
        <fullName evidence="1">70_t:CDS:1</fullName>
    </submittedName>
</protein>
<dbReference type="AlphaFoldDB" id="A0A9N9DCI9"/>
<reference evidence="1" key="1">
    <citation type="submission" date="2021-06" db="EMBL/GenBank/DDBJ databases">
        <authorList>
            <person name="Kallberg Y."/>
            <person name="Tangrot J."/>
            <person name="Rosling A."/>
        </authorList>
    </citation>
    <scope>NUCLEOTIDE SEQUENCE</scope>
    <source>
        <strain evidence="1">AZ414A</strain>
    </source>
</reference>
<gene>
    <name evidence="1" type="ORF">DEBURN_LOCUS10927</name>
</gene>
<sequence>MPSQALVQKFEETDPLFVDAIAQVDAFHDQEDYYIDYVQGQIVDQRLKEPWLESDLPRRDPTQSQSVLNLRYHGFRGQVVDPIRHPELSLGFLGNDSRRNQVKSDINKISKQMQRRKTSLIIGMGTNANTQVPERPWTEQTIRIGRKEIHNQLKGNTHVFSIQREGKINEVAPPSETNYAGHTIMRNPEEWQKILSGGDYCPYNKLIRKNIMLQKADQSWNLQQDANTTGLHTTLSKDKNIMLQKSDQSWGLQQD</sequence>
<dbReference type="EMBL" id="CAJVPK010004223">
    <property type="protein sequence ID" value="CAG8634889.1"/>
    <property type="molecule type" value="Genomic_DNA"/>
</dbReference>
<evidence type="ECO:0000313" key="2">
    <source>
        <dbReference type="Proteomes" id="UP000789706"/>
    </source>
</evidence>
<feature type="non-terminal residue" evidence="1">
    <location>
        <position position="1"/>
    </location>
</feature>